<dbReference type="Proteomes" id="UP000268230">
    <property type="component" value="Chromosome"/>
</dbReference>
<accession>A0A3S8UPA1</accession>
<dbReference type="AlphaFoldDB" id="A0A3S8UPA1"/>
<name>A0A3S8UPA1_9PSED</name>
<protein>
    <submittedName>
        <fullName evidence="1">Uncharacterized protein</fullName>
    </submittedName>
</protein>
<evidence type="ECO:0000313" key="2">
    <source>
        <dbReference type="Proteomes" id="UP000268230"/>
    </source>
</evidence>
<reference evidence="1 2" key="1">
    <citation type="submission" date="2018-12" db="EMBL/GenBank/DDBJ databases">
        <authorList>
            <person name="Li S."/>
            <person name="Yang R."/>
            <person name="Chen G."/>
            <person name="Zou L."/>
            <person name="Zhang C."/>
            <person name="Chen Y."/>
            <person name="Liu Z."/>
            <person name="Li Y."/>
            <person name="Yan Y."/>
            <person name="Huang M."/>
            <person name="Chen T."/>
        </authorList>
    </citation>
    <scope>NUCLEOTIDE SEQUENCE [LARGE SCALE GENOMIC DNA]</scope>
    <source>
        <strain evidence="1 2">1257</strain>
    </source>
</reference>
<evidence type="ECO:0000313" key="1">
    <source>
        <dbReference type="EMBL" id="AZL70078.1"/>
    </source>
</evidence>
<dbReference type="OrthoDB" id="6925761at2"/>
<dbReference type="EMBL" id="CP034338">
    <property type="protein sequence ID" value="AZL70078.1"/>
    <property type="molecule type" value="Genomic_DNA"/>
</dbReference>
<organism evidence="1 2">
    <name type="scientific">Pseudomonas entomophila</name>
    <dbReference type="NCBI Taxonomy" id="312306"/>
    <lineage>
        <taxon>Bacteria</taxon>
        <taxon>Pseudomonadati</taxon>
        <taxon>Pseudomonadota</taxon>
        <taxon>Gammaproteobacteria</taxon>
        <taxon>Pseudomonadales</taxon>
        <taxon>Pseudomonadaceae</taxon>
        <taxon>Pseudomonas</taxon>
    </lineage>
</organism>
<gene>
    <name evidence="1" type="ORF">EJA05_21170</name>
</gene>
<proteinExistence type="predicted"/>
<dbReference type="KEGG" id="pory:EJA05_21170"/>
<sequence length="128" mass="14342">MNHDFPEYPSVKATVELHRYLEAVEALKGVRQVFFDGESILLPEAEVEAIEMLRSRFKATLQYGQAEEYEFATKARDAGVAAQLLRLGQAVWDIADQDAEVMVRAALENPSGTLLAWSALYRSSMVPH</sequence>